<dbReference type="RefSeq" id="WP_109335488.1">
    <property type="nucleotide sequence ID" value="NZ_CP021354.1"/>
</dbReference>
<gene>
    <name evidence="2" type="ORF">CBI38_30255</name>
</gene>
<dbReference type="AlphaFoldDB" id="A0A2S2C4W2"/>
<keyword evidence="3" id="KW-1185">Reference proteome</keyword>
<dbReference type="EMBL" id="CP021354">
    <property type="protein sequence ID" value="AWK75947.1"/>
    <property type="molecule type" value="Genomic_DNA"/>
</dbReference>
<evidence type="ECO:0008006" key="4">
    <source>
        <dbReference type="Google" id="ProtNLM"/>
    </source>
</evidence>
<feature type="coiled-coil region" evidence="1">
    <location>
        <begin position="17"/>
        <end position="44"/>
    </location>
</feature>
<reference evidence="2 3" key="1">
    <citation type="submission" date="2017-05" db="EMBL/GenBank/DDBJ databases">
        <title>Isolation of Rhodococcus sp. S2-17 biodegrading of BP-3.</title>
        <authorList>
            <person name="Lee Y."/>
            <person name="Kim K.H."/>
            <person name="Chun B.H."/>
            <person name="Jung H.S."/>
            <person name="Jeon C.O."/>
        </authorList>
    </citation>
    <scope>NUCLEOTIDE SEQUENCE [LARGE SCALE GENOMIC DNA]</scope>
    <source>
        <strain evidence="2 3">S2-17</strain>
    </source>
</reference>
<proteinExistence type="predicted"/>
<protein>
    <recommendedName>
        <fullName evidence="4">Transposase</fullName>
    </recommendedName>
</protein>
<name>A0A2S2C4W2_9NOCA</name>
<sequence>MTTITGHRNRTRRAREAECLAAELESARRRIIELMGQLDETARSRDDLRDRMQAMAWNARWGREQIGFGVL</sequence>
<evidence type="ECO:0000313" key="3">
    <source>
        <dbReference type="Proteomes" id="UP000245711"/>
    </source>
</evidence>
<dbReference type="OrthoDB" id="4473993at2"/>
<keyword evidence="1" id="KW-0175">Coiled coil</keyword>
<organism evidence="2 3">
    <name type="scientific">Rhodococcus oxybenzonivorans</name>
    <dbReference type="NCBI Taxonomy" id="1990687"/>
    <lineage>
        <taxon>Bacteria</taxon>
        <taxon>Bacillati</taxon>
        <taxon>Actinomycetota</taxon>
        <taxon>Actinomycetes</taxon>
        <taxon>Mycobacteriales</taxon>
        <taxon>Nocardiaceae</taxon>
        <taxon>Rhodococcus</taxon>
    </lineage>
</organism>
<accession>A0A2S2C4W2</accession>
<evidence type="ECO:0000256" key="1">
    <source>
        <dbReference type="SAM" id="Coils"/>
    </source>
</evidence>
<dbReference type="Proteomes" id="UP000245711">
    <property type="component" value="Chromosome"/>
</dbReference>
<dbReference type="KEGG" id="roz:CBI38_30255"/>
<evidence type="ECO:0000313" key="2">
    <source>
        <dbReference type="EMBL" id="AWK75947.1"/>
    </source>
</evidence>